<sequence>MLDFHKFQQSKHTAAVSFPISIGRYTFSTVAKAKNVECELQDKLKNHMESRDGFDIRGVLRAYGAQHLHRPHIEDIWVDLRNEVVVRRKDNSRLTIDEIQTLELADLLDGTSDNE</sequence>
<reference evidence="1 2" key="1">
    <citation type="journal article" date="2021" name="Nat. Plants">
        <title>The Taxus genome provides insights into paclitaxel biosynthesis.</title>
        <authorList>
            <person name="Xiong X."/>
            <person name="Gou J."/>
            <person name="Liao Q."/>
            <person name="Li Y."/>
            <person name="Zhou Q."/>
            <person name="Bi G."/>
            <person name="Li C."/>
            <person name="Du R."/>
            <person name="Wang X."/>
            <person name="Sun T."/>
            <person name="Guo L."/>
            <person name="Liang H."/>
            <person name="Lu P."/>
            <person name="Wu Y."/>
            <person name="Zhang Z."/>
            <person name="Ro D.K."/>
            <person name="Shang Y."/>
            <person name="Huang S."/>
            <person name="Yan J."/>
        </authorList>
    </citation>
    <scope>NUCLEOTIDE SEQUENCE [LARGE SCALE GENOMIC DNA]</scope>
    <source>
        <strain evidence="1">Ta-2019</strain>
    </source>
</reference>
<proteinExistence type="predicted"/>
<gene>
    <name evidence="1" type="ORF">KI387_032461</name>
</gene>
<evidence type="ECO:0000313" key="2">
    <source>
        <dbReference type="Proteomes" id="UP000824469"/>
    </source>
</evidence>
<organism evidence="1 2">
    <name type="scientific">Taxus chinensis</name>
    <name type="common">Chinese yew</name>
    <name type="synonym">Taxus wallichiana var. chinensis</name>
    <dbReference type="NCBI Taxonomy" id="29808"/>
    <lineage>
        <taxon>Eukaryota</taxon>
        <taxon>Viridiplantae</taxon>
        <taxon>Streptophyta</taxon>
        <taxon>Embryophyta</taxon>
        <taxon>Tracheophyta</taxon>
        <taxon>Spermatophyta</taxon>
        <taxon>Pinopsida</taxon>
        <taxon>Pinidae</taxon>
        <taxon>Conifers II</taxon>
        <taxon>Cupressales</taxon>
        <taxon>Taxaceae</taxon>
        <taxon>Taxus</taxon>
    </lineage>
</organism>
<keyword evidence="2" id="KW-1185">Reference proteome</keyword>
<name>A0AA38BZN8_TAXCH</name>
<comment type="caution">
    <text evidence="1">The sequence shown here is derived from an EMBL/GenBank/DDBJ whole genome shotgun (WGS) entry which is preliminary data.</text>
</comment>
<evidence type="ECO:0000313" key="1">
    <source>
        <dbReference type="EMBL" id="KAH9288344.1"/>
    </source>
</evidence>
<feature type="non-terminal residue" evidence="1">
    <location>
        <position position="115"/>
    </location>
</feature>
<dbReference type="AlphaFoldDB" id="A0AA38BZN8"/>
<protein>
    <submittedName>
        <fullName evidence="1">Uncharacterized protein</fullName>
    </submittedName>
</protein>
<dbReference type="EMBL" id="JAHRHJ020003813">
    <property type="protein sequence ID" value="KAH9288344.1"/>
    <property type="molecule type" value="Genomic_DNA"/>
</dbReference>
<accession>A0AA38BZN8</accession>
<dbReference type="Proteomes" id="UP000824469">
    <property type="component" value="Unassembled WGS sequence"/>
</dbReference>